<dbReference type="Proteomes" id="UP001337655">
    <property type="component" value="Unassembled WGS sequence"/>
</dbReference>
<dbReference type="GeneID" id="89931019"/>
<feature type="transmembrane region" description="Helical" evidence="1">
    <location>
        <begin position="247"/>
        <end position="266"/>
    </location>
</feature>
<comment type="caution">
    <text evidence="3">The sequence shown here is derived from an EMBL/GenBank/DDBJ whole genome shotgun (WGS) entry which is preliminary data.</text>
</comment>
<gene>
    <name evidence="3" type="ORF">LTR77_009689</name>
</gene>
<proteinExistence type="predicted"/>
<dbReference type="RefSeq" id="XP_064654731.1">
    <property type="nucleotide sequence ID" value="XM_064806915.1"/>
</dbReference>
<dbReference type="EMBL" id="JAVRRT010000019">
    <property type="protein sequence ID" value="KAK5164483.1"/>
    <property type="molecule type" value="Genomic_DNA"/>
</dbReference>
<accession>A0AAV9P0V6</accession>
<keyword evidence="1" id="KW-0472">Membrane</keyword>
<organism evidence="3 4">
    <name type="scientific">Saxophila tyrrhenica</name>
    <dbReference type="NCBI Taxonomy" id="1690608"/>
    <lineage>
        <taxon>Eukaryota</taxon>
        <taxon>Fungi</taxon>
        <taxon>Dikarya</taxon>
        <taxon>Ascomycota</taxon>
        <taxon>Pezizomycotina</taxon>
        <taxon>Dothideomycetes</taxon>
        <taxon>Dothideomycetidae</taxon>
        <taxon>Mycosphaerellales</taxon>
        <taxon>Extremaceae</taxon>
        <taxon>Saxophila</taxon>
    </lineage>
</organism>
<dbReference type="PANTHER" id="PTHR34502">
    <property type="entry name" value="DUF6594 DOMAIN-CONTAINING PROTEIN-RELATED"/>
    <property type="match status" value="1"/>
</dbReference>
<name>A0AAV9P0V6_9PEZI</name>
<feature type="domain" description="DUF6594" evidence="2">
    <location>
        <begin position="25"/>
        <end position="284"/>
    </location>
</feature>
<dbReference type="AlphaFoldDB" id="A0AAV9P0V6"/>
<feature type="transmembrane region" description="Helical" evidence="1">
    <location>
        <begin position="272"/>
        <end position="294"/>
    </location>
</feature>
<protein>
    <recommendedName>
        <fullName evidence="2">DUF6594 domain-containing protein</fullName>
    </recommendedName>
</protein>
<keyword evidence="1" id="KW-1133">Transmembrane helix</keyword>
<keyword evidence="1" id="KW-0812">Transmembrane</keyword>
<sequence length="300" mass="33035">MPPDEEEAPNANDVGCACRDGAAAISQFLSYDPDQETLIFRRFDQLAARNLLHLQSELTELEIKQAGYDRSAAISDDHELQSSTRDWARMRTNAHTRAEEKARVALGDDIEMKLERYYNALLLRSKVARFERPSETVLQACRLELLEADGRQSKYGCDAAYLFGDGGDLISLGQAVEKDTLSRVLRRYWPFQTRAATQFGHDHEQILHFEERSLAVVINLISIVIASILLIGSILLLYFVTDPDARLALVIMFIVLFAACLAGTTGASRDSIFAATAAYTAVLVVFVSGDLGAAKAKGGG</sequence>
<dbReference type="PANTHER" id="PTHR34502:SF4">
    <property type="entry name" value="DUF6594 DOMAIN-CONTAINING PROTEIN"/>
    <property type="match status" value="1"/>
</dbReference>
<evidence type="ECO:0000256" key="1">
    <source>
        <dbReference type="SAM" id="Phobius"/>
    </source>
</evidence>
<feature type="transmembrane region" description="Helical" evidence="1">
    <location>
        <begin position="214"/>
        <end position="240"/>
    </location>
</feature>
<dbReference type="InterPro" id="IPR046529">
    <property type="entry name" value="DUF6594"/>
</dbReference>
<dbReference type="Pfam" id="PF20237">
    <property type="entry name" value="DUF6594"/>
    <property type="match status" value="1"/>
</dbReference>
<evidence type="ECO:0000313" key="4">
    <source>
        <dbReference type="Proteomes" id="UP001337655"/>
    </source>
</evidence>
<reference evidence="3 4" key="1">
    <citation type="submission" date="2023-08" db="EMBL/GenBank/DDBJ databases">
        <title>Black Yeasts Isolated from many extreme environments.</title>
        <authorList>
            <person name="Coleine C."/>
            <person name="Stajich J.E."/>
            <person name="Selbmann L."/>
        </authorList>
    </citation>
    <scope>NUCLEOTIDE SEQUENCE [LARGE SCALE GENOMIC DNA]</scope>
    <source>
        <strain evidence="3 4">CCFEE 5935</strain>
    </source>
</reference>
<keyword evidence="4" id="KW-1185">Reference proteome</keyword>
<evidence type="ECO:0000313" key="3">
    <source>
        <dbReference type="EMBL" id="KAK5164483.1"/>
    </source>
</evidence>
<evidence type="ECO:0000259" key="2">
    <source>
        <dbReference type="Pfam" id="PF20237"/>
    </source>
</evidence>